<feature type="domain" description="Response regulatory" evidence="13">
    <location>
        <begin position="604"/>
        <end position="719"/>
    </location>
</feature>
<dbReference type="SMART" id="SM00091">
    <property type="entry name" value="PAS"/>
    <property type="match status" value="1"/>
</dbReference>
<dbReference type="PROSITE" id="PS50109">
    <property type="entry name" value="HIS_KIN"/>
    <property type="match status" value="2"/>
</dbReference>
<evidence type="ECO:0000256" key="10">
    <source>
        <dbReference type="ARBA" id="ARBA00023136"/>
    </source>
</evidence>
<name>A0A6M4GS01_9PROT</name>
<dbReference type="PANTHER" id="PTHR43547:SF2">
    <property type="entry name" value="HYBRID SIGNAL TRANSDUCTION HISTIDINE KINASE C"/>
    <property type="match status" value="1"/>
</dbReference>
<dbReference type="InterPro" id="IPR001789">
    <property type="entry name" value="Sig_transdc_resp-reg_receiver"/>
</dbReference>
<dbReference type="InterPro" id="IPR036890">
    <property type="entry name" value="HATPase_C_sf"/>
</dbReference>
<evidence type="ECO:0000313" key="15">
    <source>
        <dbReference type="Proteomes" id="UP000501534"/>
    </source>
</evidence>
<evidence type="ECO:0000256" key="9">
    <source>
        <dbReference type="ARBA" id="ARBA00023012"/>
    </source>
</evidence>
<dbReference type="FunFam" id="1.10.287.130:FF:000045">
    <property type="entry name" value="Two-component system sensor histidine kinase/response regulator"/>
    <property type="match status" value="1"/>
</dbReference>
<dbReference type="InterPro" id="IPR003661">
    <property type="entry name" value="HisK_dim/P_dom"/>
</dbReference>
<dbReference type="SMART" id="SM00448">
    <property type="entry name" value="REC"/>
    <property type="match status" value="2"/>
</dbReference>
<dbReference type="InterPro" id="IPR005467">
    <property type="entry name" value="His_kinase_dom"/>
</dbReference>
<keyword evidence="10" id="KW-0472">Membrane</keyword>
<dbReference type="RefSeq" id="WP_171090339.1">
    <property type="nucleotide sequence ID" value="NZ_CP053069.1"/>
</dbReference>
<comment type="subcellular location">
    <subcellularLocation>
        <location evidence="2">Cell inner membrane</location>
        <topology evidence="2">Multi-pass membrane protein</topology>
    </subcellularLocation>
</comment>
<dbReference type="CDD" id="cd16922">
    <property type="entry name" value="HATPase_EvgS-ArcB-TorS-like"/>
    <property type="match status" value="1"/>
</dbReference>
<evidence type="ECO:0000256" key="1">
    <source>
        <dbReference type="ARBA" id="ARBA00000085"/>
    </source>
</evidence>
<dbReference type="PANTHER" id="PTHR43547">
    <property type="entry name" value="TWO-COMPONENT HISTIDINE KINASE"/>
    <property type="match status" value="1"/>
</dbReference>
<reference evidence="14 15" key="1">
    <citation type="submission" date="2020-04" db="EMBL/GenBank/DDBJ databases">
        <title>Usitatibacter rugosus gen. nov., sp. nov. and Usitatibacter palustris sp. nov., novel members of Usitatibacteraceae fam. nov. within the order Nitrosomonadales isolated from soil.</title>
        <authorList>
            <person name="Huber K.J."/>
            <person name="Neumann-Schaal M."/>
            <person name="Geppert A."/>
            <person name="Luckner M."/>
            <person name="Wanner G."/>
            <person name="Overmann J."/>
        </authorList>
    </citation>
    <scope>NUCLEOTIDE SEQUENCE [LARGE SCALE GENOMIC DNA]</scope>
    <source>
        <strain evidence="14 15">0125_3</strain>
    </source>
</reference>
<dbReference type="PRINTS" id="PR00344">
    <property type="entry name" value="BCTRLSENSOR"/>
</dbReference>
<evidence type="ECO:0000256" key="8">
    <source>
        <dbReference type="ARBA" id="ARBA00022840"/>
    </source>
</evidence>
<evidence type="ECO:0000256" key="5">
    <source>
        <dbReference type="ARBA" id="ARBA00022679"/>
    </source>
</evidence>
<organism evidence="14 15">
    <name type="scientific">Usitatibacter rugosus</name>
    <dbReference type="NCBI Taxonomy" id="2732067"/>
    <lineage>
        <taxon>Bacteria</taxon>
        <taxon>Pseudomonadati</taxon>
        <taxon>Pseudomonadota</taxon>
        <taxon>Betaproteobacteria</taxon>
        <taxon>Nitrosomonadales</taxon>
        <taxon>Usitatibacteraceae</taxon>
        <taxon>Usitatibacter</taxon>
    </lineage>
</organism>
<dbReference type="InterPro" id="IPR029016">
    <property type="entry name" value="GAF-like_dom_sf"/>
</dbReference>
<dbReference type="SUPFAM" id="SSF55781">
    <property type="entry name" value="GAF domain-like"/>
    <property type="match status" value="1"/>
</dbReference>
<keyword evidence="4 11" id="KW-0597">Phosphoprotein</keyword>
<dbReference type="Pfam" id="PF08448">
    <property type="entry name" value="PAS_4"/>
    <property type="match status" value="2"/>
</dbReference>
<dbReference type="KEGG" id="uru:DSM104443_01141"/>
<feature type="modified residue" description="4-aspartylphosphate" evidence="11">
    <location>
        <position position="652"/>
    </location>
</feature>
<evidence type="ECO:0000256" key="3">
    <source>
        <dbReference type="ARBA" id="ARBA00012438"/>
    </source>
</evidence>
<feature type="domain" description="Histidine kinase" evidence="12">
    <location>
        <begin position="338"/>
        <end position="556"/>
    </location>
</feature>
<evidence type="ECO:0000313" key="14">
    <source>
        <dbReference type="EMBL" id="QJR10089.1"/>
    </source>
</evidence>
<keyword evidence="15" id="KW-1185">Reference proteome</keyword>
<dbReference type="Gene3D" id="1.10.287.130">
    <property type="match status" value="2"/>
</dbReference>
<dbReference type="EMBL" id="CP053069">
    <property type="protein sequence ID" value="QJR10089.1"/>
    <property type="molecule type" value="Genomic_DNA"/>
</dbReference>
<dbReference type="InterPro" id="IPR013656">
    <property type="entry name" value="PAS_4"/>
</dbReference>
<dbReference type="GO" id="GO:0005524">
    <property type="term" value="F:ATP binding"/>
    <property type="evidence" value="ECO:0007669"/>
    <property type="project" value="UniProtKB-KW"/>
</dbReference>
<dbReference type="FunFam" id="1.10.287.130:FF:000001">
    <property type="entry name" value="Two-component sensor histidine kinase"/>
    <property type="match status" value="1"/>
</dbReference>
<feature type="domain" description="Histidine kinase" evidence="12">
    <location>
        <begin position="875"/>
        <end position="1091"/>
    </location>
</feature>
<dbReference type="Pfam" id="PF02518">
    <property type="entry name" value="HATPase_c"/>
    <property type="match status" value="2"/>
</dbReference>
<dbReference type="InterPro" id="IPR003594">
    <property type="entry name" value="HATPase_dom"/>
</dbReference>
<dbReference type="FunFam" id="3.30.565.10:FF:000006">
    <property type="entry name" value="Sensor histidine kinase WalK"/>
    <property type="match status" value="1"/>
</dbReference>
<sequence>MATAAFLEGGGELGALMRAYDWSATPLGEPEGWPRSLKTAVRIMLTSRQPFWLGWGPDLTYLYNDAYKSIIGGKHPRALGRPFSEVWSEIWDVVGPMAQGVMTRDEGTYVEEQLLIMERHGYQEETYYTFSYSPVPDDEGRVTGLICANSEDTGRVIGERQLALLRELASRTATARTWQDACHRSMDAFGTNRRDLPFALLYARRDNDQAFELAAACDGSGSLHDPAQWPLARVLHTGEPAVVSLERMTGLPKGDWPRPPEQAAVLPVVSPGGSGHSGALVVGLSPFRRFDGAYRDFLGLVAGQVAAAIANAEAYEHERLRAEALAELDRAKTAFFSNVSHEFRTPLTLMLGPIEELALKAETDGPAEDHAQLAAVQRNGHRLLKLVNTLLDFARIEAGRAQTSFEATDLAAFTADLAANFRAACERAGIALRVEAPPASEPAWIDREMWEKVVLNLLSNAFKFTLQGEIAVTVRERPEGFQLSVRDTGVGIPAESLPHMFQRFHRVEGTRGRSHEGSGIGLALVQELVKVHGGRIELRSTLGEGTEFVVTLPKGFEHLPADRVQAKAVLASSAPRAGAYVEEALSWLPDSAPAANSESRNVARVLVADDNRDLRDYLRRLLGKDYEVITVGDGEEALAAMRSQMPDLVVSDVMMPKLDGIALVKAIRGDPALRTLPIILLSARAGEEARIHGMASGADDYLVKPFSARELQVRVAALLESAEVRRESQAELQRNAAQLSALVDAAPLGIYMVDGSFRLAAVNPIALPVFGDIPNLIGMDFEEVLHRLWPKADAEEMTRNFRRTLATGEPFTVPEYAEKRVDSGIVEYWQYRVHRIPLPGEEYGVVCYFRDISADVRAREALREADRRKDEFIATLSHELRNPLAPLRNSLHLLGMARDSNPAAQRVHEVMERQVNHLVRLVDDLLEMSRISRGTLELRREPVDLASIVRNAVETADPLMQAGGHRLDLKLPEAPVMLDADPVRLGQVLGNVLNNAAKYTEPGGKIDVEARVDDGVVQVSVRDNGAGIAPEERERIFDMFTRGTGRQSVGGLGIGLALARQLMKLHGGTIEASSEGLGRGSEFRVRLPVLDHALAAESSAPNLAQGLEGKRVLVVDDNRDAGDSLAMILRMLGCDVRVAGEGPEALEVLKSFAAEVVLLDIGMPGMDGYQVAREIHRNAGGSRPVIIALTGWGQEQDRLKAREAGFDHHLVKPAEIGPLQELLASL</sequence>
<feature type="domain" description="Response regulatory" evidence="13">
    <location>
        <begin position="1111"/>
        <end position="1226"/>
    </location>
</feature>
<accession>A0A6M4GS01</accession>
<dbReference type="InterPro" id="IPR036097">
    <property type="entry name" value="HisK_dim/P_sf"/>
</dbReference>
<dbReference type="SMART" id="SM00387">
    <property type="entry name" value="HATPase_c"/>
    <property type="match status" value="2"/>
</dbReference>
<dbReference type="Proteomes" id="UP000501534">
    <property type="component" value="Chromosome"/>
</dbReference>
<evidence type="ECO:0000256" key="4">
    <source>
        <dbReference type="ARBA" id="ARBA00022553"/>
    </source>
</evidence>
<dbReference type="InterPro" id="IPR011006">
    <property type="entry name" value="CheY-like_superfamily"/>
</dbReference>
<dbReference type="SUPFAM" id="SSF55874">
    <property type="entry name" value="ATPase domain of HSP90 chaperone/DNA topoisomerase II/histidine kinase"/>
    <property type="match status" value="2"/>
</dbReference>
<dbReference type="InterPro" id="IPR035965">
    <property type="entry name" value="PAS-like_dom_sf"/>
</dbReference>
<evidence type="ECO:0000256" key="7">
    <source>
        <dbReference type="ARBA" id="ARBA00022777"/>
    </source>
</evidence>
<dbReference type="InterPro" id="IPR004358">
    <property type="entry name" value="Sig_transdc_His_kin-like_C"/>
</dbReference>
<keyword evidence="9" id="KW-0902">Two-component regulatory system</keyword>
<dbReference type="Gene3D" id="3.30.565.10">
    <property type="entry name" value="Histidine kinase-like ATPase, C-terminal domain"/>
    <property type="match status" value="2"/>
</dbReference>
<evidence type="ECO:0000256" key="6">
    <source>
        <dbReference type="ARBA" id="ARBA00022741"/>
    </source>
</evidence>
<dbReference type="SUPFAM" id="SSF47384">
    <property type="entry name" value="Homodimeric domain of signal transducing histidine kinase"/>
    <property type="match status" value="2"/>
</dbReference>
<dbReference type="Gene3D" id="3.30.450.20">
    <property type="entry name" value="PAS domain"/>
    <property type="match status" value="2"/>
</dbReference>
<dbReference type="CDD" id="cd00130">
    <property type="entry name" value="PAS"/>
    <property type="match status" value="1"/>
</dbReference>
<keyword evidence="6" id="KW-0547">Nucleotide-binding</keyword>
<dbReference type="Gene3D" id="3.40.50.2300">
    <property type="match status" value="2"/>
</dbReference>
<dbReference type="CDD" id="cd17580">
    <property type="entry name" value="REC_2_DhkD-like"/>
    <property type="match status" value="1"/>
</dbReference>
<dbReference type="GO" id="GO:0000155">
    <property type="term" value="F:phosphorelay sensor kinase activity"/>
    <property type="evidence" value="ECO:0007669"/>
    <property type="project" value="InterPro"/>
</dbReference>
<dbReference type="Gene3D" id="3.30.450.40">
    <property type="match status" value="1"/>
</dbReference>
<evidence type="ECO:0000259" key="12">
    <source>
        <dbReference type="PROSITE" id="PS50109"/>
    </source>
</evidence>
<keyword evidence="5 14" id="KW-0808">Transferase</keyword>
<dbReference type="SUPFAM" id="SSF55785">
    <property type="entry name" value="PYP-like sensor domain (PAS domain)"/>
    <property type="match status" value="2"/>
</dbReference>
<proteinExistence type="predicted"/>
<dbReference type="SUPFAM" id="SSF52172">
    <property type="entry name" value="CheY-like"/>
    <property type="match status" value="2"/>
</dbReference>
<dbReference type="Pfam" id="PF00512">
    <property type="entry name" value="HisKA"/>
    <property type="match status" value="2"/>
</dbReference>
<evidence type="ECO:0000256" key="11">
    <source>
        <dbReference type="PROSITE-ProRule" id="PRU00169"/>
    </source>
</evidence>
<feature type="modified residue" description="4-aspartylphosphate" evidence="11">
    <location>
        <position position="1160"/>
    </location>
</feature>
<dbReference type="PROSITE" id="PS50110">
    <property type="entry name" value="RESPONSE_REGULATORY"/>
    <property type="match status" value="2"/>
</dbReference>
<protein>
    <recommendedName>
        <fullName evidence="3">histidine kinase</fullName>
        <ecNumber evidence="3">2.7.13.3</ecNumber>
    </recommendedName>
</protein>
<dbReference type="SMART" id="SM00388">
    <property type="entry name" value="HisKA"/>
    <property type="match status" value="2"/>
</dbReference>
<dbReference type="CDD" id="cd17574">
    <property type="entry name" value="REC_OmpR"/>
    <property type="match status" value="1"/>
</dbReference>
<evidence type="ECO:0000256" key="2">
    <source>
        <dbReference type="ARBA" id="ARBA00004429"/>
    </source>
</evidence>
<dbReference type="InterPro" id="IPR000014">
    <property type="entry name" value="PAS"/>
</dbReference>
<gene>
    <name evidence="14" type="primary">rcsC_9</name>
    <name evidence="14" type="ORF">DSM104443_01141</name>
</gene>
<dbReference type="CDD" id="cd00082">
    <property type="entry name" value="HisKA"/>
    <property type="match status" value="2"/>
</dbReference>
<comment type="catalytic activity">
    <reaction evidence="1">
        <text>ATP + protein L-histidine = ADP + protein N-phospho-L-histidine.</text>
        <dbReference type="EC" id="2.7.13.3"/>
    </reaction>
</comment>
<dbReference type="FunFam" id="3.30.565.10:FF:000037">
    <property type="entry name" value="Hybrid sensor histidine kinase/response regulator"/>
    <property type="match status" value="1"/>
</dbReference>
<evidence type="ECO:0000259" key="13">
    <source>
        <dbReference type="PROSITE" id="PS50110"/>
    </source>
</evidence>
<keyword evidence="8" id="KW-0067">ATP-binding</keyword>
<keyword evidence="7 14" id="KW-0418">Kinase</keyword>
<dbReference type="AlphaFoldDB" id="A0A6M4GS01"/>
<dbReference type="EC" id="2.7.13.3" evidence="3"/>
<dbReference type="Pfam" id="PF00072">
    <property type="entry name" value="Response_reg"/>
    <property type="match status" value="2"/>
</dbReference>
<dbReference type="GO" id="GO:0005886">
    <property type="term" value="C:plasma membrane"/>
    <property type="evidence" value="ECO:0007669"/>
    <property type="project" value="UniProtKB-SubCell"/>
</dbReference>
<dbReference type="NCBIfam" id="TIGR00229">
    <property type="entry name" value="sensory_box"/>
    <property type="match status" value="1"/>
</dbReference>